<evidence type="ECO:0000313" key="2">
    <source>
        <dbReference type="Proteomes" id="UP000185770"/>
    </source>
</evidence>
<proteinExistence type="predicted"/>
<sequence>MREGLGFLILVYSDPTGDKTPKKTSHQVVDTLAFLINVERIQIVMIFSILMPVAVEREQAASRRRG</sequence>
<accession>A0A1Q4P5M4</accession>
<protein>
    <submittedName>
        <fullName evidence="1">Uncharacterized protein</fullName>
    </submittedName>
</protein>
<gene>
    <name evidence="1" type="ORF">BHU62_02925</name>
</gene>
<comment type="caution">
    <text evidence="1">The sequence shown here is derived from an EMBL/GenBank/DDBJ whole genome shotgun (WGS) entry which is preliminary data.</text>
</comment>
<evidence type="ECO:0000313" key="1">
    <source>
        <dbReference type="EMBL" id="OKB68435.1"/>
    </source>
</evidence>
<dbReference type="EMBL" id="MJAO01000002">
    <property type="protein sequence ID" value="OKB68435.1"/>
    <property type="molecule type" value="Genomic_DNA"/>
</dbReference>
<dbReference type="Proteomes" id="UP000185770">
    <property type="component" value="Unassembled WGS sequence"/>
</dbReference>
<dbReference type="RefSeq" id="WP_073529078.1">
    <property type="nucleotide sequence ID" value="NZ_MJAO01000002.1"/>
</dbReference>
<reference evidence="1 2" key="1">
    <citation type="submission" date="2016-09" db="EMBL/GenBank/DDBJ databases">
        <title>Serratia marcescens MSU-97 and epiphytic antimycotic-producing bacteria.</title>
        <authorList>
            <person name="Matilla M.A."/>
        </authorList>
    </citation>
    <scope>NUCLEOTIDE SEQUENCE [LARGE SCALE GENOMIC DNA]</scope>
    <source>
        <strain evidence="1 2">MSU-97</strain>
    </source>
</reference>
<organism evidence="1 2">
    <name type="scientific">Serratia marcescens</name>
    <dbReference type="NCBI Taxonomy" id="615"/>
    <lineage>
        <taxon>Bacteria</taxon>
        <taxon>Pseudomonadati</taxon>
        <taxon>Pseudomonadota</taxon>
        <taxon>Gammaproteobacteria</taxon>
        <taxon>Enterobacterales</taxon>
        <taxon>Yersiniaceae</taxon>
        <taxon>Serratia</taxon>
    </lineage>
</organism>
<dbReference type="AlphaFoldDB" id="A0A1Q4P5M4"/>
<name>A0A1Q4P5M4_SERMA</name>